<protein>
    <recommendedName>
        <fullName evidence="7">C2H2-type domain-containing protein</fullName>
    </recommendedName>
</protein>
<feature type="domain" description="C2H2-type" evidence="7">
    <location>
        <begin position="161"/>
        <end position="188"/>
    </location>
</feature>
<dbReference type="Pfam" id="PF00096">
    <property type="entry name" value="zf-C2H2"/>
    <property type="match status" value="3"/>
</dbReference>
<feature type="domain" description="C2H2-type" evidence="7">
    <location>
        <begin position="218"/>
        <end position="245"/>
    </location>
</feature>
<dbReference type="InterPro" id="IPR036236">
    <property type="entry name" value="Znf_C2H2_sf"/>
</dbReference>
<proteinExistence type="predicted"/>
<evidence type="ECO:0000256" key="1">
    <source>
        <dbReference type="ARBA" id="ARBA00022723"/>
    </source>
</evidence>
<feature type="region of interest" description="Disordered" evidence="6">
    <location>
        <begin position="1"/>
        <end position="22"/>
    </location>
</feature>
<sequence>MGQGGTPEHQRGGTRDGEFLGGVPSSPVLFVICAQPRGGDECPFPLCAAPSPSPARPRLQHSPGGISLPLPVARRQMPSCPCPSSPEQELSMESREDKCPRQNLVEEAVLSGSTACRTRRGCKRSWRGCEGERASLGREGGFRPSSNLIRHQRIHTGERPHECGECRMHFSQSSHLIRHQRTHTGERPYKLPWECGKGFKNNSDLISHQRTHTGERPYECDKCRKRFHTSSHLLQHYRIHTEERPFQLRALLQLHPPLEEALWAQPWSLTFPVIHAGNTPGCFSFWFGFNFFLFSITLPSKS</sequence>
<evidence type="ECO:0000256" key="4">
    <source>
        <dbReference type="ARBA" id="ARBA00022833"/>
    </source>
</evidence>
<feature type="domain" description="C2H2-type" evidence="7">
    <location>
        <begin position="142"/>
        <end position="160"/>
    </location>
</feature>
<evidence type="ECO:0000313" key="8">
    <source>
        <dbReference type="Ensembl" id="ENSCPVP00000024095.1"/>
    </source>
</evidence>
<dbReference type="PROSITE" id="PS00028">
    <property type="entry name" value="ZINC_FINGER_C2H2_1"/>
    <property type="match status" value="2"/>
</dbReference>
<keyword evidence="2" id="KW-0677">Repeat</keyword>
<evidence type="ECO:0000256" key="5">
    <source>
        <dbReference type="PROSITE-ProRule" id="PRU00042"/>
    </source>
</evidence>
<dbReference type="GO" id="GO:0000978">
    <property type="term" value="F:RNA polymerase II cis-regulatory region sequence-specific DNA binding"/>
    <property type="evidence" value="ECO:0007669"/>
    <property type="project" value="TreeGrafter"/>
</dbReference>
<dbReference type="PANTHER" id="PTHR23226:SF85">
    <property type="entry name" value="ZINC FINGER PROTEIN 397"/>
    <property type="match status" value="1"/>
</dbReference>
<evidence type="ECO:0000313" key="9">
    <source>
        <dbReference type="Proteomes" id="UP000694382"/>
    </source>
</evidence>
<evidence type="ECO:0000259" key="7">
    <source>
        <dbReference type="PROSITE" id="PS50157"/>
    </source>
</evidence>
<keyword evidence="1" id="KW-0479">Metal-binding</keyword>
<dbReference type="GO" id="GO:0008270">
    <property type="term" value="F:zinc ion binding"/>
    <property type="evidence" value="ECO:0007669"/>
    <property type="project" value="UniProtKB-KW"/>
</dbReference>
<dbReference type="Proteomes" id="UP000694382">
    <property type="component" value="Chromosome 3"/>
</dbReference>
<feature type="compositionally biased region" description="Basic and acidic residues" evidence="6">
    <location>
        <begin position="8"/>
        <end position="18"/>
    </location>
</feature>
<evidence type="ECO:0000256" key="6">
    <source>
        <dbReference type="SAM" id="MobiDB-lite"/>
    </source>
</evidence>
<reference evidence="8" key="3">
    <citation type="submission" date="2025-09" db="UniProtKB">
        <authorList>
            <consortium name="Ensembl"/>
        </authorList>
    </citation>
    <scope>IDENTIFICATION</scope>
</reference>
<feature type="region of interest" description="Disordered" evidence="6">
    <location>
        <begin position="77"/>
        <end position="97"/>
    </location>
</feature>
<feature type="domain" description="C2H2-type" evidence="7">
    <location>
        <begin position="189"/>
        <end position="217"/>
    </location>
</feature>
<dbReference type="GO" id="GO:0000981">
    <property type="term" value="F:DNA-binding transcription factor activity, RNA polymerase II-specific"/>
    <property type="evidence" value="ECO:0007669"/>
    <property type="project" value="TreeGrafter"/>
</dbReference>
<dbReference type="PANTHER" id="PTHR23226">
    <property type="entry name" value="ZINC FINGER AND SCAN DOMAIN-CONTAINING"/>
    <property type="match status" value="1"/>
</dbReference>
<evidence type="ECO:0000256" key="3">
    <source>
        <dbReference type="ARBA" id="ARBA00022771"/>
    </source>
</evidence>
<evidence type="ECO:0000256" key="2">
    <source>
        <dbReference type="ARBA" id="ARBA00022737"/>
    </source>
</evidence>
<dbReference type="SMART" id="SM00355">
    <property type="entry name" value="ZnF_C2H2"/>
    <property type="match status" value="3"/>
</dbReference>
<dbReference type="Gene3D" id="3.30.160.60">
    <property type="entry name" value="Classic Zinc Finger"/>
    <property type="match status" value="4"/>
</dbReference>
<keyword evidence="3 5" id="KW-0863">Zinc-finger</keyword>
<organism evidence="8 9">
    <name type="scientific">Geospiza parvula</name>
    <name type="common">Small tree-finch</name>
    <name type="synonym">Camarhynchus parvulus</name>
    <dbReference type="NCBI Taxonomy" id="87175"/>
    <lineage>
        <taxon>Eukaryota</taxon>
        <taxon>Metazoa</taxon>
        <taxon>Chordata</taxon>
        <taxon>Craniata</taxon>
        <taxon>Vertebrata</taxon>
        <taxon>Euteleostomi</taxon>
        <taxon>Archelosauria</taxon>
        <taxon>Archosauria</taxon>
        <taxon>Dinosauria</taxon>
        <taxon>Saurischia</taxon>
        <taxon>Theropoda</taxon>
        <taxon>Coelurosauria</taxon>
        <taxon>Aves</taxon>
        <taxon>Neognathae</taxon>
        <taxon>Neoaves</taxon>
        <taxon>Telluraves</taxon>
        <taxon>Australaves</taxon>
        <taxon>Passeriformes</taxon>
        <taxon>Thraupidae</taxon>
        <taxon>Camarhynchus</taxon>
    </lineage>
</organism>
<reference evidence="8" key="1">
    <citation type="submission" date="2020-02" db="EMBL/GenBank/DDBJ databases">
        <authorList>
            <person name="Enbody D E."/>
            <person name="Pettersson E M."/>
        </authorList>
    </citation>
    <scope>NUCLEOTIDE SEQUENCE [LARGE SCALE GENOMIC DNA]</scope>
</reference>
<keyword evidence="9" id="KW-1185">Reference proteome</keyword>
<name>A0A8U8AWH6_GEOPR</name>
<dbReference type="PROSITE" id="PS50157">
    <property type="entry name" value="ZINC_FINGER_C2H2_2"/>
    <property type="match status" value="4"/>
</dbReference>
<reference evidence="8" key="2">
    <citation type="submission" date="2025-08" db="UniProtKB">
        <authorList>
            <consortium name="Ensembl"/>
        </authorList>
    </citation>
    <scope>IDENTIFICATION</scope>
</reference>
<dbReference type="Ensembl" id="ENSCPVT00000026542.1">
    <property type="protein sequence ID" value="ENSCPVP00000024095.1"/>
    <property type="gene ID" value="ENSCPVG00000017609.1"/>
</dbReference>
<dbReference type="AlphaFoldDB" id="A0A8U8AWH6"/>
<accession>A0A8U8AWH6</accession>
<dbReference type="InterPro" id="IPR013087">
    <property type="entry name" value="Znf_C2H2_type"/>
</dbReference>
<keyword evidence="4" id="KW-0862">Zinc</keyword>
<dbReference type="SUPFAM" id="SSF57667">
    <property type="entry name" value="beta-beta-alpha zinc fingers"/>
    <property type="match status" value="2"/>
</dbReference>
<dbReference type="GO" id="GO:0005634">
    <property type="term" value="C:nucleus"/>
    <property type="evidence" value="ECO:0007669"/>
    <property type="project" value="UniProtKB-SubCell"/>
</dbReference>